<feature type="domain" description="Peptidase A2" evidence="13">
    <location>
        <begin position="295"/>
        <end position="368"/>
    </location>
</feature>
<dbReference type="InterPro" id="IPR021109">
    <property type="entry name" value="Peptidase_aspartic_dom_sf"/>
</dbReference>
<evidence type="ECO:0000256" key="10">
    <source>
        <dbReference type="ARBA" id="ARBA00022918"/>
    </source>
</evidence>
<evidence type="ECO:0000256" key="6">
    <source>
        <dbReference type="ARBA" id="ARBA00022801"/>
    </source>
</evidence>
<evidence type="ECO:0008006" key="19">
    <source>
        <dbReference type="Google" id="ProtNLM"/>
    </source>
</evidence>
<dbReference type="InterPro" id="IPR050951">
    <property type="entry name" value="Retrovirus_Pol_polyprotein"/>
</dbReference>
<evidence type="ECO:0000259" key="13">
    <source>
        <dbReference type="PROSITE" id="PS50175"/>
    </source>
</evidence>
<dbReference type="GO" id="GO:0004190">
    <property type="term" value="F:aspartic-type endopeptidase activity"/>
    <property type="evidence" value="ECO:0007669"/>
    <property type="project" value="InterPro"/>
</dbReference>
<dbReference type="Gene3D" id="1.10.340.70">
    <property type="match status" value="1"/>
</dbReference>
<dbReference type="GO" id="GO:0006508">
    <property type="term" value="P:proteolysis"/>
    <property type="evidence" value="ECO:0007669"/>
    <property type="project" value="UniProtKB-KW"/>
</dbReference>
<dbReference type="InterPro" id="IPR055469">
    <property type="entry name" value="DUF7041"/>
</dbReference>
<dbReference type="Gene3D" id="2.40.70.10">
    <property type="entry name" value="Acid Proteases"/>
    <property type="match status" value="1"/>
</dbReference>
<dbReference type="FunFam" id="1.10.340.70:FF:000006">
    <property type="entry name" value="Retrovirus-related Pol polyprotein from transposon 297-like Protein"/>
    <property type="match status" value="1"/>
</dbReference>
<keyword evidence="11" id="KW-0511">Multifunctional enzyme</keyword>
<evidence type="ECO:0000256" key="9">
    <source>
        <dbReference type="ARBA" id="ARBA00022908"/>
    </source>
</evidence>
<dbReference type="FunFam" id="3.10.10.10:FF:000007">
    <property type="entry name" value="Retrovirus-related Pol polyprotein from transposon 17.6-like Protein"/>
    <property type="match status" value="1"/>
</dbReference>
<dbReference type="FunFam" id="3.10.20.370:FF:000001">
    <property type="entry name" value="Retrovirus-related Pol polyprotein from transposon 17.6-like protein"/>
    <property type="match status" value="1"/>
</dbReference>
<dbReference type="PROSITE" id="PS50878">
    <property type="entry name" value="RT_POL"/>
    <property type="match status" value="1"/>
</dbReference>
<feature type="region of interest" description="Disordered" evidence="12">
    <location>
        <begin position="1280"/>
        <end position="1305"/>
    </location>
</feature>
<feature type="compositionally biased region" description="Polar residues" evidence="12">
    <location>
        <begin position="1283"/>
        <end position="1300"/>
    </location>
</feature>
<evidence type="ECO:0000256" key="4">
    <source>
        <dbReference type="ARBA" id="ARBA00022722"/>
    </source>
</evidence>
<dbReference type="SUPFAM" id="SSF56672">
    <property type="entry name" value="DNA/RNA polymerases"/>
    <property type="match status" value="1"/>
</dbReference>
<dbReference type="Pfam" id="PF17921">
    <property type="entry name" value="Integrase_H2C2"/>
    <property type="match status" value="1"/>
</dbReference>
<dbReference type="InterPro" id="IPR043502">
    <property type="entry name" value="DNA/RNA_pol_sf"/>
</dbReference>
<evidence type="ECO:0000256" key="2">
    <source>
        <dbReference type="ARBA" id="ARBA00022679"/>
    </source>
</evidence>
<evidence type="ECO:0000256" key="3">
    <source>
        <dbReference type="ARBA" id="ARBA00022695"/>
    </source>
</evidence>
<feature type="region of interest" description="Disordered" evidence="12">
    <location>
        <begin position="212"/>
        <end position="234"/>
    </location>
</feature>
<dbReference type="Pfam" id="PF17919">
    <property type="entry name" value="RT_RNaseH_2"/>
    <property type="match status" value="1"/>
</dbReference>
<dbReference type="InterPro" id="IPR000477">
    <property type="entry name" value="RT_dom"/>
</dbReference>
<evidence type="ECO:0000313" key="17">
    <source>
        <dbReference type="WBParaSite" id="SMRG1_14140.1"/>
    </source>
</evidence>
<keyword evidence="3" id="KW-0548">Nucleotidyltransferase</keyword>
<dbReference type="InterPro" id="IPR041577">
    <property type="entry name" value="RT_RNaseH_2"/>
</dbReference>
<dbReference type="Gene3D" id="3.30.420.10">
    <property type="entry name" value="Ribonuclease H-like superfamily/Ribonuclease H"/>
    <property type="match status" value="1"/>
</dbReference>
<keyword evidence="5" id="KW-0255">Endonuclease</keyword>
<evidence type="ECO:0000256" key="1">
    <source>
        <dbReference type="ARBA" id="ARBA00022670"/>
    </source>
</evidence>
<evidence type="ECO:0000256" key="11">
    <source>
        <dbReference type="ARBA" id="ARBA00023268"/>
    </source>
</evidence>
<dbReference type="PANTHER" id="PTHR37984:SF5">
    <property type="entry name" value="PROTEIN NYNRIN-LIKE"/>
    <property type="match status" value="1"/>
</dbReference>
<dbReference type="InterPro" id="IPR001995">
    <property type="entry name" value="Peptidase_A2_cat"/>
</dbReference>
<reference evidence="17 18" key="1">
    <citation type="submission" date="2023-11" db="UniProtKB">
        <authorList>
            <consortium name="WormBaseParasite"/>
        </authorList>
    </citation>
    <scope>IDENTIFICATION</scope>
</reference>
<feature type="domain" description="Reverse transcriptase" evidence="14">
    <location>
        <begin position="473"/>
        <end position="651"/>
    </location>
</feature>
<dbReference type="InterPro" id="IPR041588">
    <property type="entry name" value="Integrase_H2C2"/>
</dbReference>
<dbReference type="FunFam" id="3.30.420.10:FF:000032">
    <property type="entry name" value="Retrovirus-related Pol polyprotein from transposon 297-like Protein"/>
    <property type="match status" value="1"/>
</dbReference>
<dbReference type="WBParaSite" id="SMRG1_14140.2">
    <property type="protein sequence ID" value="SMRG1_14140.2"/>
    <property type="gene ID" value="SMRG1_14140"/>
</dbReference>
<dbReference type="Gene3D" id="3.30.70.270">
    <property type="match status" value="2"/>
</dbReference>
<dbReference type="PROSITE" id="PS50994">
    <property type="entry name" value="INTEGRASE"/>
    <property type="match status" value="1"/>
</dbReference>
<dbReference type="CDD" id="cd09274">
    <property type="entry name" value="RNase_HI_RT_Ty3"/>
    <property type="match status" value="1"/>
</dbReference>
<keyword evidence="4" id="KW-0540">Nuclease</keyword>
<proteinExistence type="predicted"/>
<sequence>MALDNSLSLSSKSISVGAISVPLPTFNPRKAELWFARLESFFVANKITNQSTKFSYANSLLPDDVIEQVPDVIFKPDPDAPFDCLKREVIRVTSLTDQQTIDQLLANVELGDNTPSQLKRHMTNVLGNRTVDKRLLYQLWLRRLPQNIQQILAIGDEDVDFDKLADIADRIYERSKTHLVSQIQSSSADEIAELRRSVDILTKQIAHIQLLNAPHSKRRGTSTSRRRRSPSTNRHNMCWYHRTYGKQARKCIPPCNFASTQKKGRQDRRLMTTALTDHNSQDSRLLYVTDKRTGTQFLVDTGAEVSVVPPTALEKNTPDPKLKLQAANRSDIKTYGKRRLQLNFGPKSNFSWSFIIADVLVPIIGIDFLQFHKILVDVRNRKLVLAEQSKEIRGIISNETSIHLLVKPHHENDKYVNLLNQFPDLLRPSFKHDKPTHTVVHHIKTEGPPVFARPRRLDPSRLAIAKNEFNKMIELGIIRPSDSPWASPLHMVPKKNSSEVRPCGDYRALNSRTIPDRYPLPHLHDFTHSLSEVSIFSKIDLVRAYHHIPIHPDDVPKTAITTPFGLYEFVRMPFGLRNAAQSFQRFIDQVVRGLPFVYAYIDDLLIASKDENEHLTHLKMLFEKLNEYGLAVNPDKCEFGKQSLTFLGHVLDKQGIKPVPEETQAIKNYPLPDSFKKLRRFLGMINFYRRFIPKCADLAKPLTDLLRGRAKSLAMTPQAIQAFDQLKSALSTEALLARRKVDAPLAIMTDASNVAVGAVLQQRFNEQWQPLAFFSKKLSATQTKYSTFGRELLAIYLAIKHFRYMLEGNSFTIYTDHKPLTKSLMHNHDKYSPREIRQLEFISQFAADIRYIKGNANEAADALSRLNINTFSIPDIDYQEMAKHQKLDTELQKLLQSKETKLLFQNIPINNKDTLTCDTSTGKTRPFVPFGMRRNIFEKLHNISHPGIKATVKLVTDRFVWPKINKDVRKWSRECIQCQKSKVHRHIISPTGIFPAASARFDHIHIDIVGPLPISNGYTHILTCIDRFTRWPIAVPLKDTSASTVAKKLVKHWITNFGVPTTITTDRGTQFESKLFQQLTDTFGIKRIRTTAYHPSANGMIERFHRQLKASLTATRGDYKWDIKLPLILLGIRSTIKQDLGCCAAELVYGTTLRLPGEFFDRATDIPADITNYVQQLKQQMESIRSVKPRTQKVKSFVPNELDKCSHVFVRNDRVRQPLQTPYDGPFKIIRKDTKTVTVERAGKHDTVSIDRVKPAFLENTEKQTTVKPSKPAAEQAPFKLPATSNTSNQNSAAAQTTTRSGRRVHWPDRYVATTIFI</sequence>
<dbReference type="InterPro" id="IPR036397">
    <property type="entry name" value="RNaseH_sf"/>
</dbReference>
<dbReference type="Gene3D" id="3.10.10.10">
    <property type="entry name" value="HIV Type 1 Reverse Transcriptase, subunit A, domain 1"/>
    <property type="match status" value="1"/>
</dbReference>
<keyword evidence="9" id="KW-0229">DNA integration</keyword>
<evidence type="ECO:0000256" key="12">
    <source>
        <dbReference type="SAM" id="MobiDB-lite"/>
    </source>
</evidence>
<evidence type="ECO:0000259" key="15">
    <source>
        <dbReference type="PROSITE" id="PS50994"/>
    </source>
</evidence>
<dbReference type="Pfam" id="PF23055">
    <property type="entry name" value="DUF7041"/>
    <property type="match status" value="1"/>
</dbReference>
<name>A0AA84Z6K7_9TREM</name>
<dbReference type="SUPFAM" id="SSF53098">
    <property type="entry name" value="Ribonuclease H-like"/>
    <property type="match status" value="1"/>
</dbReference>
<protein>
    <recommendedName>
        <fullName evidence="19">Endonuclease</fullName>
    </recommendedName>
</protein>
<dbReference type="InterPro" id="IPR012337">
    <property type="entry name" value="RNaseH-like_sf"/>
</dbReference>
<dbReference type="GO" id="GO:0015074">
    <property type="term" value="P:DNA integration"/>
    <property type="evidence" value="ECO:0007669"/>
    <property type="project" value="UniProtKB-KW"/>
</dbReference>
<evidence type="ECO:0000259" key="14">
    <source>
        <dbReference type="PROSITE" id="PS50878"/>
    </source>
</evidence>
<evidence type="ECO:0000256" key="7">
    <source>
        <dbReference type="ARBA" id="ARBA00022842"/>
    </source>
</evidence>
<dbReference type="PROSITE" id="PS50175">
    <property type="entry name" value="ASP_PROT_RETROV"/>
    <property type="match status" value="1"/>
</dbReference>
<keyword evidence="10" id="KW-0695">RNA-directed DNA polymerase</keyword>
<dbReference type="GO" id="GO:0003964">
    <property type="term" value="F:RNA-directed DNA polymerase activity"/>
    <property type="evidence" value="ECO:0007669"/>
    <property type="project" value="UniProtKB-KW"/>
</dbReference>
<accession>A0AA84Z6K7</accession>
<evidence type="ECO:0000256" key="8">
    <source>
        <dbReference type="ARBA" id="ARBA00022884"/>
    </source>
</evidence>
<feature type="domain" description="Integrase catalytic" evidence="15">
    <location>
        <begin position="991"/>
        <end position="1164"/>
    </location>
</feature>
<evidence type="ECO:0000313" key="18">
    <source>
        <dbReference type="WBParaSite" id="SMRG1_14140.2"/>
    </source>
</evidence>
<keyword evidence="1" id="KW-0645">Protease</keyword>
<dbReference type="PROSITE" id="PS00141">
    <property type="entry name" value="ASP_PROTEASE"/>
    <property type="match status" value="1"/>
</dbReference>
<dbReference type="FunFam" id="3.30.70.270:FF:000020">
    <property type="entry name" value="Transposon Tf2-6 polyprotein-like Protein"/>
    <property type="match status" value="1"/>
</dbReference>
<dbReference type="InterPro" id="IPR043128">
    <property type="entry name" value="Rev_trsase/Diguanyl_cyclase"/>
</dbReference>
<dbReference type="PANTHER" id="PTHR37984">
    <property type="entry name" value="PROTEIN CBG26694"/>
    <property type="match status" value="1"/>
</dbReference>
<dbReference type="WBParaSite" id="SMRG1_14140.1">
    <property type="protein sequence ID" value="SMRG1_14140.1"/>
    <property type="gene ID" value="SMRG1_14140"/>
</dbReference>
<keyword evidence="8" id="KW-0694">RNA-binding</keyword>
<dbReference type="FunFam" id="3.30.70.270:FF:000164">
    <property type="match status" value="1"/>
</dbReference>
<keyword evidence="2" id="KW-0808">Transferase</keyword>
<dbReference type="InterPro" id="IPR001584">
    <property type="entry name" value="Integrase_cat-core"/>
</dbReference>
<feature type="compositionally biased region" description="Basic residues" evidence="12">
    <location>
        <begin position="215"/>
        <end position="229"/>
    </location>
</feature>
<dbReference type="Pfam" id="PF00078">
    <property type="entry name" value="RVT_1"/>
    <property type="match status" value="1"/>
</dbReference>
<keyword evidence="7" id="KW-0460">Magnesium</keyword>
<dbReference type="FunFam" id="2.40.70.10:FF:000130">
    <property type="entry name" value="Retrovirus-related Pol polyprotein from transposon opus-like Protein"/>
    <property type="match status" value="1"/>
</dbReference>
<dbReference type="SUPFAM" id="SSF50630">
    <property type="entry name" value="Acid proteases"/>
    <property type="match status" value="1"/>
</dbReference>
<keyword evidence="6" id="KW-0378">Hydrolase</keyword>
<evidence type="ECO:0000256" key="5">
    <source>
        <dbReference type="ARBA" id="ARBA00022759"/>
    </source>
</evidence>
<dbReference type="Pfam" id="PF00665">
    <property type="entry name" value="rve"/>
    <property type="match status" value="1"/>
</dbReference>
<dbReference type="GO" id="GO:0003723">
    <property type="term" value="F:RNA binding"/>
    <property type="evidence" value="ECO:0007669"/>
    <property type="project" value="UniProtKB-KW"/>
</dbReference>
<dbReference type="Proteomes" id="UP000050790">
    <property type="component" value="Unassembled WGS sequence"/>
</dbReference>
<organism evidence="16 17">
    <name type="scientific">Schistosoma margrebowiei</name>
    <dbReference type="NCBI Taxonomy" id="48269"/>
    <lineage>
        <taxon>Eukaryota</taxon>
        <taxon>Metazoa</taxon>
        <taxon>Spiralia</taxon>
        <taxon>Lophotrochozoa</taxon>
        <taxon>Platyhelminthes</taxon>
        <taxon>Trematoda</taxon>
        <taxon>Digenea</taxon>
        <taxon>Strigeidida</taxon>
        <taxon>Schistosomatoidea</taxon>
        <taxon>Schistosomatidae</taxon>
        <taxon>Schistosoma</taxon>
    </lineage>
</organism>
<dbReference type="CDD" id="cd01647">
    <property type="entry name" value="RT_LTR"/>
    <property type="match status" value="1"/>
</dbReference>
<dbReference type="GO" id="GO:0004519">
    <property type="term" value="F:endonuclease activity"/>
    <property type="evidence" value="ECO:0007669"/>
    <property type="project" value="UniProtKB-KW"/>
</dbReference>
<evidence type="ECO:0000313" key="16">
    <source>
        <dbReference type="Proteomes" id="UP000050790"/>
    </source>
</evidence>
<dbReference type="InterPro" id="IPR001969">
    <property type="entry name" value="Aspartic_peptidase_AS"/>
</dbReference>